<reference evidence="1" key="1">
    <citation type="journal article" date="2015" name="PeerJ">
        <title>First genomic representation of candidate bacterial phylum KSB3 points to enhanced environmental sensing as a trigger of wastewater bulking.</title>
        <authorList>
            <person name="Sekiguchi Y."/>
            <person name="Ohashi A."/>
            <person name="Parks D.H."/>
            <person name="Yamauchi T."/>
            <person name="Tyson G.W."/>
            <person name="Hugenholtz P."/>
        </authorList>
    </citation>
    <scope>NUCLEOTIDE SEQUENCE [LARGE SCALE GENOMIC DNA]</scope>
</reference>
<proteinExistence type="predicted"/>
<dbReference type="HOGENOM" id="CLU_2931883_0_0_0"/>
<accession>A0A081BQA2</accession>
<dbReference type="Proteomes" id="UP000030700">
    <property type="component" value="Unassembled WGS sequence"/>
</dbReference>
<dbReference type="STRING" id="1499966.U14_03820"/>
<evidence type="ECO:0000313" key="2">
    <source>
        <dbReference type="Proteomes" id="UP000030700"/>
    </source>
</evidence>
<gene>
    <name evidence="1" type="ORF">U14_03820</name>
</gene>
<name>A0A081BQA2_9BACT</name>
<keyword evidence="2" id="KW-1185">Reference proteome</keyword>
<organism evidence="1">
    <name type="scientific">Candidatus Moduliflexus flocculans</name>
    <dbReference type="NCBI Taxonomy" id="1499966"/>
    <lineage>
        <taxon>Bacteria</taxon>
        <taxon>Candidatus Moduliflexota</taxon>
        <taxon>Candidatus Moduliflexia</taxon>
        <taxon>Candidatus Moduliflexales</taxon>
        <taxon>Candidatus Moduliflexaceae</taxon>
    </lineage>
</organism>
<dbReference type="EMBL" id="DF820458">
    <property type="protein sequence ID" value="GAK52568.1"/>
    <property type="molecule type" value="Genomic_DNA"/>
</dbReference>
<evidence type="ECO:0000313" key="1">
    <source>
        <dbReference type="EMBL" id="GAK52568.1"/>
    </source>
</evidence>
<protein>
    <submittedName>
        <fullName evidence="1">Uncharacterized protein</fullName>
    </submittedName>
</protein>
<sequence>MQEIDEDDQPRCELCQHFRADDYTGYCLIYHMFVLKTFTCGKFIYRHLIIEQEESVQCLK</sequence>
<dbReference type="AlphaFoldDB" id="A0A081BQA2"/>